<proteinExistence type="predicted"/>
<evidence type="ECO:0000313" key="3">
    <source>
        <dbReference type="Proteomes" id="UP000663864"/>
    </source>
</evidence>
<name>A0A813UCH2_9BILA</name>
<dbReference type="AlphaFoldDB" id="A0A813UCH2"/>
<feature type="compositionally biased region" description="Polar residues" evidence="1">
    <location>
        <begin position="8"/>
        <end position="21"/>
    </location>
</feature>
<dbReference type="Proteomes" id="UP000663864">
    <property type="component" value="Unassembled WGS sequence"/>
</dbReference>
<feature type="region of interest" description="Disordered" evidence="1">
    <location>
        <begin position="1"/>
        <end position="40"/>
    </location>
</feature>
<evidence type="ECO:0000313" key="2">
    <source>
        <dbReference type="EMBL" id="CAF0823969.1"/>
    </source>
</evidence>
<dbReference type="EMBL" id="CAJNOT010000077">
    <property type="protein sequence ID" value="CAF0823969.1"/>
    <property type="molecule type" value="Genomic_DNA"/>
</dbReference>
<comment type="caution">
    <text evidence="2">The sequence shown here is derived from an EMBL/GenBank/DDBJ whole genome shotgun (WGS) entry which is preliminary data.</text>
</comment>
<sequence length="84" mass="9496">MRRRSEQGGAQSTATTLTKVSNKLKQKQQDLKTDKSLSTQSFESKCKNTIFMTTCGPPQGFLEKYQNLGQLERALSPTILKWEV</sequence>
<accession>A0A813UCH2</accession>
<protein>
    <submittedName>
        <fullName evidence="2">Uncharacterized protein</fullName>
    </submittedName>
</protein>
<evidence type="ECO:0000256" key="1">
    <source>
        <dbReference type="SAM" id="MobiDB-lite"/>
    </source>
</evidence>
<reference evidence="2" key="1">
    <citation type="submission" date="2021-02" db="EMBL/GenBank/DDBJ databases">
        <authorList>
            <person name="Nowell W R."/>
        </authorList>
    </citation>
    <scope>NUCLEOTIDE SEQUENCE</scope>
</reference>
<gene>
    <name evidence="2" type="ORF">ZHD862_LOCUS3536</name>
</gene>
<organism evidence="2 3">
    <name type="scientific">Rotaria sordida</name>
    <dbReference type="NCBI Taxonomy" id="392033"/>
    <lineage>
        <taxon>Eukaryota</taxon>
        <taxon>Metazoa</taxon>
        <taxon>Spiralia</taxon>
        <taxon>Gnathifera</taxon>
        <taxon>Rotifera</taxon>
        <taxon>Eurotatoria</taxon>
        <taxon>Bdelloidea</taxon>
        <taxon>Philodinida</taxon>
        <taxon>Philodinidae</taxon>
        <taxon>Rotaria</taxon>
    </lineage>
</organism>